<dbReference type="Pfam" id="PF03435">
    <property type="entry name" value="Sacchrp_dh_NADP"/>
    <property type="match status" value="1"/>
</dbReference>
<evidence type="ECO:0000313" key="4">
    <source>
        <dbReference type="Proteomes" id="UP000481517"/>
    </source>
</evidence>
<sequence length="399" mass="45094">MSRVLIIGAGGVAGVVVKKCAMLPEYFSEIHLASRTVSKCENLQNEVGKDRVVGVYKVDADEASEVADLIRKVEPDLVINVALPYQDLPIMDACLETGVHYLDTANYEPKDEAKFEYSWQWAYHERFKEKGIMALLGAGFDPGVTNVFTAYAAKHYFDEIHYLDIVDCNGGDHGQAFATNFNPEINIREITQRGKFWENGAWHETDPISVREDLDYPNVGVRASYLLFHEELESLVKHFPTLKRARFWMTFGDEYLTHLRVLENVGMTSIKPVDFQGQKIVPLEFLKAVLPNPGSLAEGYTGRTCIGTYVTGMKDGQEKTIFIFNNCDHAVCNDEVGAQAVSYTTGVPAMIGASMMLQQHWMKPGVWNMEQFDPDQFMERLSQYGLPWQVIECDSPFKR</sequence>
<protein>
    <submittedName>
        <fullName evidence="3">Carboxynorspermidine synthase</fullName>
        <ecNumber evidence="3">1.5.1.43</ecNumber>
    </submittedName>
</protein>
<dbReference type="InterPro" id="IPR032095">
    <property type="entry name" value="Sacchrp_dh-like_C"/>
</dbReference>
<dbReference type="GO" id="GO:0102143">
    <property type="term" value="F:carboxynorspermidine dehydrogenase activity"/>
    <property type="evidence" value="ECO:0007669"/>
    <property type="project" value="UniProtKB-EC"/>
</dbReference>
<feature type="domain" description="Saccharopine dehydrogenase NADP binding" evidence="1">
    <location>
        <begin position="4"/>
        <end position="135"/>
    </location>
</feature>
<proteinExistence type="predicted"/>
<organism evidence="3 4">
    <name type="scientific">Pseudidiomarina piscicola</name>
    <dbReference type="NCBI Taxonomy" id="2614830"/>
    <lineage>
        <taxon>Bacteria</taxon>
        <taxon>Pseudomonadati</taxon>
        <taxon>Pseudomonadota</taxon>
        <taxon>Gammaproteobacteria</taxon>
        <taxon>Alteromonadales</taxon>
        <taxon>Idiomarinaceae</taxon>
        <taxon>Pseudidiomarina</taxon>
    </lineage>
</organism>
<feature type="domain" description="Saccharopine dehydrogenase-like C-terminal" evidence="2">
    <location>
        <begin position="139"/>
        <end position="386"/>
    </location>
</feature>
<reference evidence="3 4" key="1">
    <citation type="submission" date="2020-02" db="EMBL/GenBank/DDBJ databases">
        <authorList>
            <person name="Rodrigo-Torres L."/>
            <person name="Arahal R. D."/>
            <person name="Lucena T."/>
        </authorList>
    </citation>
    <scope>NUCLEOTIDE SEQUENCE [LARGE SCALE GENOMIC DNA]</scope>
    <source>
        <strain evidence="3 4">CECT 9734</strain>
    </source>
</reference>
<dbReference type="AlphaFoldDB" id="A0A6S6WSN8"/>
<evidence type="ECO:0000313" key="3">
    <source>
        <dbReference type="EMBL" id="CAB0151909.1"/>
    </source>
</evidence>
<dbReference type="RefSeq" id="WP_173921227.1">
    <property type="nucleotide sequence ID" value="NZ_CADCXY010000008.1"/>
</dbReference>
<dbReference type="Proteomes" id="UP000481517">
    <property type="component" value="Unassembled WGS sequence"/>
</dbReference>
<dbReference type="PANTHER" id="PTHR43796:SF2">
    <property type="entry name" value="CARBOXYNORSPERMIDINE SYNTHASE"/>
    <property type="match status" value="1"/>
</dbReference>
<dbReference type="Pfam" id="PF16653">
    <property type="entry name" value="Sacchrp_dh_C"/>
    <property type="match status" value="1"/>
</dbReference>
<keyword evidence="3" id="KW-0560">Oxidoreductase</keyword>
<name>A0A6S6WSN8_9GAMM</name>
<dbReference type="SUPFAM" id="SSF51735">
    <property type="entry name" value="NAD(P)-binding Rossmann-fold domains"/>
    <property type="match status" value="1"/>
</dbReference>
<keyword evidence="4" id="KW-1185">Reference proteome</keyword>
<dbReference type="Gene3D" id="3.40.50.720">
    <property type="entry name" value="NAD(P)-binding Rossmann-like Domain"/>
    <property type="match status" value="1"/>
</dbReference>
<dbReference type="InterPro" id="IPR036291">
    <property type="entry name" value="NAD(P)-bd_dom_sf"/>
</dbReference>
<evidence type="ECO:0000259" key="2">
    <source>
        <dbReference type="Pfam" id="PF16653"/>
    </source>
</evidence>
<dbReference type="EMBL" id="CADCXY010000008">
    <property type="protein sequence ID" value="CAB0151909.1"/>
    <property type="molecule type" value="Genomic_DNA"/>
</dbReference>
<dbReference type="InterPro" id="IPR005097">
    <property type="entry name" value="Sacchrp_dh_NADP-bd"/>
</dbReference>
<dbReference type="Gene3D" id="3.30.360.10">
    <property type="entry name" value="Dihydrodipicolinate Reductase, domain 2"/>
    <property type="match status" value="1"/>
</dbReference>
<evidence type="ECO:0000259" key="1">
    <source>
        <dbReference type="Pfam" id="PF03435"/>
    </source>
</evidence>
<dbReference type="PANTHER" id="PTHR43796">
    <property type="entry name" value="CARBOXYNORSPERMIDINE SYNTHASE"/>
    <property type="match status" value="1"/>
</dbReference>
<dbReference type="EC" id="1.5.1.43" evidence="3"/>
<gene>
    <name evidence="3" type="ORF">PSI9734_02265</name>
</gene>
<accession>A0A6S6WSN8</accession>